<dbReference type="Proteomes" id="UP000474957">
    <property type="component" value="Unassembled WGS sequence"/>
</dbReference>
<dbReference type="RefSeq" id="WP_154446291.1">
    <property type="nucleotide sequence ID" value="NZ_WIND01000005.1"/>
</dbReference>
<dbReference type="GO" id="GO:0005829">
    <property type="term" value="C:cytosol"/>
    <property type="evidence" value="ECO:0007669"/>
    <property type="project" value="TreeGrafter"/>
</dbReference>
<dbReference type="PANTHER" id="PTHR30154:SF34">
    <property type="entry name" value="TRANSCRIPTIONAL REGULATOR AZLB"/>
    <property type="match status" value="1"/>
</dbReference>
<evidence type="ECO:0000313" key="5">
    <source>
        <dbReference type="EMBL" id="MSU89815.1"/>
    </source>
</evidence>
<dbReference type="CDD" id="cd00090">
    <property type="entry name" value="HTH_ARSR"/>
    <property type="match status" value="1"/>
</dbReference>
<keyword evidence="2" id="KW-0238">DNA-binding</keyword>
<dbReference type="PANTHER" id="PTHR30154">
    <property type="entry name" value="LEUCINE-RESPONSIVE REGULATORY PROTEIN"/>
    <property type="match status" value="1"/>
</dbReference>
<evidence type="ECO:0000259" key="4">
    <source>
        <dbReference type="PROSITE" id="PS50956"/>
    </source>
</evidence>
<evidence type="ECO:0000256" key="1">
    <source>
        <dbReference type="ARBA" id="ARBA00023015"/>
    </source>
</evidence>
<dbReference type="GO" id="GO:0043200">
    <property type="term" value="P:response to amino acid"/>
    <property type="evidence" value="ECO:0007669"/>
    <property type="project" value="TreeGrafter"/>
</dbReference>
<dbReference type="PRINTS" id="PR00033">
    <property type="entry name" value="HTHASNC"/>
</dbReference>
<dbReference type="InterPro" id="IPR019888">
    <property type="entry name" value="Tscrpt_reg_AsnC-like"/>
</dbReference>
<dbReference type="EMBL" id="WIND01000005">
    <property type="protein sequence ID" value="MSU89815.1"/>
    <property type="molecule type" value="Genomic_DNA"/>
</dbReference>
<dbReference type="Pfam" id="PF13404">
    <property type="entry name" value="HTH_AsnC-type"/>
    <property type="match status" value="1"/>
</dbReference>
<dbReference type="InterPro" id="IPR036388">
    <property type="entry name" value="WH-like_DNA-bd_sf"/>
</dbReference>
<keyword evidence="1" id="KW-0805">Transcription regulation</keyword>
<feature type="domain" description="HTH asnC-type" evidence="4">
    <location>
        <begin position="3"/>
        <end position="64"/>
    </location>
</feature>
<proteinExistence type="predicted"/>
<dbReference type="SUPFAM" id="SSF46785">
    <property type="entry name" value="Winged helix' DNA-binding domain"/>
    <property type="match status" value="1"/>
</dbReference>
<dbReference type="GO" id="GO:0043565">
    <property type="term" value="F:sequence-specific DNA binding"/>
    <property type="evidence" value="ECO:0007669"/>
    <property type="project" value="InterPro"/>
</dbReference>
<dbReference type="Gene3D" id="1.10.10.10">
    <property type="entry name" value="Winged helix-like DNA-binding domain superfamily/Winged helix DNA-binding domain"/>
    <property type="match status" value="1"/>
</dbReference>
<evidence type="ECO:0000313" key="6">
    <source>
        <dbReference type="Proteomes" id="UP000474957"/>
    </source>
</evidence>
<dbReference type="SUPFAM" id="SSF54909">
    <property type="entry name" value="Dimeric alpha+beta barrel"/>
    <property type="match status" value="1"/>
</dbReference>
<evidence type="ECO:0000256" key="3">
    <source>
        <dbReference type="ARBA" id="ARBA00023163"/>
    </source>
</evidence>
<evidence type="ECO:0000256" key="2">
    <source>
        <dbReference type="ARBA" id="ARBA00023125"/>
    </source>
</evidence>
<dbReference type="InterPro" id="IPR011991">
    <property type="entry name" value="ArsR-like_HTH"/>
</dbReference>
<comment type="caution">
    <text evidence="5">The sequence shown here is derived from an EMBL/GenBank/DDBJ whole genome shotgun (WGS) entry which is preliminary data.</text>
</comment>
<protein>
    <submittedName>
        <fullName evidence="5">AsnC family transcriptional regulator</fullName>
    </submittedName>
</protein>
<dbReference type="AlphaFoldDB" id="A0A6L5Z181"/>
<dbReference type="Gene3D" id="3.30.70.920">
    <property type="match status" value="1"/>
</dbReference>
<dbReference type="InterPro" id="IPR000485">
    <property type="entry name" value="AsnC-type_HTH_dom"/>
</dbReference>
<keyword evidence="6" id="KW-1185">Reference proteome</keyword>
<accession>A0A6L5Z181</accession>
<reference evidence="5 6" key="1">
    <citation type="submission" date="2019-10" db="EMBL/GenBank/DDBJ databases">
        <title>Cognatihalovulum marinum gen. nov. sp. nov., a new member of the family Rhodobacteraceae isolated from deep seawater of the Northwest Indian Ocean.</title>
        <authorList>
            <person name="Ruan C."/>
            <person name="Wang J."/>
            <person name="Zheng X."/>
            <person name="Song L."/>
            <person name="Zhu Y."/>
            <person name="Huang Y."/>
            <person name="Lu Z."/>
            <person name="Du W."/>
            <person name="Huang L."/>
            <person name="Dai X."/>
        </authorList>
    </citation>
    <scope>NUCLEOTIDE SEQUENCE [LARGE SCALE GENOMIC DNA]</scope>
    <source>
        <strain evidence="5 6">2CG4</strain>
    </source>
</reference>
<dbReference type="InterPro" id="IPR019887">
    <property type="entry name" value="Tscrpt_reg_AsnC/Lrp_C"/>
</dbReference>
<gene>
    <name evidence="5" type="ORF">GE300_09330</name>
</gene>
<organism evidence="5 6">
    <name type="scientific">Halovulum marinum</name>
    <dbReference type="NCBI Taxonomy" id="2662447"/>
    <lineage>
        <taxon>Bacteria</taxon>
        <taxon>Pseudomonadati</taxon>
        <taxon>Pseudomonadota</taxon>
        <taxon>Alphaproteobacteria</taxon>
        <taxon>Rhodobacterales</taxon>
        <taxon>Paracoccaceae</taxon>
        <taxon>Halovulum</taxon>
    </lineage>
</organism>
<dbReference type="InterPro" id="IPR036390">
    <property type="entry name" value="WH_DNA-bd_sf"/>
</dbReference>
<dbReference type="GO" id="GO:0006355">
    <property type="term" value="P:regulation of DNA-templated transcription"/>
    <property type="evidence" value="ECO:0007669"/>
    <property type="project" value="UniProtKB-ARBA"/>
</dbReference>
<dbReference type="SMART" id="SM00344">
    <property type="entry name" value="HTH_ASNC"/>
    <property type="match status" value="1"/>
</dbReference>
<dbReference type="Pfam" id="PF01037">
    <property type="entry name" value="AsnC_trans_reg"/>
    <property type="match status" value="1"/>
</dbReference>
<sequence length="152" mass="17036">MQIDRIDRHLLRLLQEDAARPVSVLAEAAGISVSACRRRIDRLEAGGVIAARRVALDLRALGFEVQVFLRVTLDKTEPRAFDAFIAEARRIANVQSIETLLGRVDIRMDVVARDLGHYQQIYQERILALPHIADIEALMLVSELKNSEALAI</sequence>
<dbReference type="PROSITE" id="PS50956">
    <property type="entry name" value="HTH_ASNC_2"/>
    <property type="match status" value="1"/>
</dbReference>
<name>A0A6L5Z181_9RHOB</name>
<keyword evidence="3" id="KW-0804">Transcription</keyword>
<dbReference type="InterPro" id="IPR011008">
    <property type="entry name" value="Dimeric_a/b-barrel"/>
</dbReference>